<keyword evidence="4" id="KW-1185">Reference proteome</keyword>
<evidence type="ECO:0000256" key="2">
    <source>
        <dbReference type="HAMAP-Rule" id="MF_00518"/>
    </source>
</evidence>
<dbReference type="OrthoDB" id="9801395at2"/>
<evidence type="ECO:0000313" key="4">
    <source>
        <dbReference type="Proteomes" id="UP000044136"/>
    </source>
</evidence>
<dbReference type="GO" id="GO:0106026">
    <property type="term" value="F:Gly-tRNA(Ala) deacylase activity"/>
    <property type="evidence" value="ECO:0007669"/>
    <property type="project" value="UniProtKB-UniRule"/>
</dbReference>
<comment type="domain">
    <text evidence="2">A Gly-cisPro motif from one monomer fits into the active site of the other monomer to allow specific chiral rejection of L-amino acids.</text>
</comment>
<comment type="function">
    <text evidence="2">An aminoacyl-tRNA editing enzyme that deacylates mischarged D-aminoacyl-tRNAs. Also deacylates mischarged glycyl-tRNA(Ala), protecting cells against glycine mischarging by AlaRS. Acts via tRNA-based rather than protein-based catalysis; rejects L-amino acids rather than detecting D-amino acids in the active site. By recycling D-aminoacyl-tRNA to D-amino acids and free tRNA molecules, this enzyme counteracts the toxicity associated with the formation of D-aminoacyl-tRNA entities in vivo and helps enforce protein L-homochirality.</text>
</comment>
<dbReference type="EMBL" id="CCSE01000001">
    <property type="protein sequence ID" value="CDZ99851.1"/>
    <property type="molecule type" value="Genomic_DNA"/>
</dbReference>
<dbReference type="RefSeq" id="WP_035808480.1">
    <property type="nucleotide sequence ID" value="NZ_CCSE01000001.1"/>
</dbReference>
<proteinExistence type="inferred from homology"/>
<comment type="subcellular location">
    <subcellularLocation>
        <location evidence="2">Cytoplasm</location>
    </subcellularLocation>
</comment>
<dbReference type="InterPro" id="IPR023509">
    <property type="entry name" value="DTD-like_sf"/>
</dbReference>
<dbReference type="Gene3D" id="3.50.80.10">
    <property type="entry name" value="D-tyrosyl-tRNA(Tyr) deacylase"/>
    <property type="match status" value="1"/>
</dbReference>
<dbReference type="Pfam" id="PF02580">
    <property type="entry name" value="Tyr_Deacylase"/>
    <property type="match status" value="1"/>
</dbReference>
<dbReference type="NCBIfam" id="TIGR00256">
    <property type="entry name" value="D-aminoacyl-tRNA deacylase"/>
    <property type="match status" value="1"/>
</dbReference>
<comment type="catalytic activity">
    <reaction evidence="2">
        <text>a D-aminoacyl-tRNA + H2O = a tRNA + a D-alpha-amino acid + H(+)</text>
        <dbReference type="Rhea" id="RHEA:13953"/>
        <dbReference type="Rhea" id="RHEA-COMP:10123"/>
        <dbReference type="Rhea" id="RHEA-COMP:10124"/>
        <dbReference type="ChEBI" id="CHEBI:15377"/>
        <dbReference type="ChEBI" id="CHEBI:15378"/>
        <dbReference type="ChEBI" id="CHEBI:59871"/>
        <dbReference type="ChEBI" id="CHEBI:78442"/>
        <dbReference type="ChEBI" id="CHEBI:79333"/>
        <dbReference type="EC" id="3.1.1.96"/>
    </reaction>
</comment>
<protein>
    <recommendedName>
        <fullName evidence="2">D-aminoacyl-tRNA deacylase</fullName>
        <shortName evidence="2">DTD</shortName>
        <ecNumber evidence="2">3.1.1.96</ecNumber>
    </recommendedName>
    <alternativeName>
        <fullName evidence="2">Gly-tRNA(Ala) deacylase</fullName>
        <ecNumber evidence="2">3.1.1.-</ecNumber>
    </alternativeName>
</protein>
<dbReference type="STRING" id="1461582.BN1048_00688"/>
<keyword evidence="2" id="KW-0963">Cytoplasm</keyword>
<dbReference type="FunFam" id="3.50.80.10:FF:000001">
    <property type="entry name" value="D-aminoacyl-tRNA deacylase"/>
    <property type="match status" value="1"/>
</dbReference>
<dbReference type="SUPFAM" id="SSF69500">
    <property type="entry name" value="DTD-like"/>
    <property type="match status" value="1"/>
</dbReference>
<dbReference type="EC" id="3.1.1.96" evidence="2"/>
<name>A0A078M594_9STAP</name>
<dbReference type="PANTHER" id="PTHR10472:SF5">
    <property type="entry name" value="D-AMINOACYL-TRNA DEACYLASE 1"/>
    <property type="match status" value="1"/>
</dbReference>
<dbReference type="eggNOG" id="COG1490">
    <property type="taxonomic scope" value="Bacteria"/>
</dbReference>
<sequence length="150" mass="16388">MKIILQKVSHALVANNEMYNEINDGYCLLVGVSKTSTEEDARVLARKIANARVFEDKDGKINLSIKEVGGEILSVSQFTLYASTAKGNRPSFTGAASGEDARVLYRVFNEALRAEDLVVKEGFFGEHMDVKLTNSGPITIIYEAEGGKIV</sequence>
<dbReference type="AlphaFoldDB" id="A0A078M594"/>
<dbReference type="HOGENOM" id="CLU_076901_1_0_9"/>
<feature type="short sequence motif" description="Gly-cisPro motif, important for rejection of L-amino acids" evidence="2">
    <location>
        <begin position="136"/>
        <end position="137"/>
    </location>
</feature>
<dbReference type="GO" id="GO:0000049">
    <property type="term" value="F:tRNA binding"/>
    <property type="evidence" value="ECO:0007669"/>
    <property type="project" value="UniProtKB-UniRule"/>
</dbReference>
<dbReference type="InterPro" id="IPR003732">
    <property type="entry name" value="Daa-tRNA_deacyls_DTD"/>
</dbReference>
<dbReference type="GO" id="GO:0005737">
    <property type="term" value="C:cytoplasm"/>
    <property type="evidence" value="ECO:0007669"/>
    <property type="project" value="UniProtKB-SubCell"/>
</dbReference>
<comment type="similarity">
    <text evidence="1 2">Belongs to the DTD family.</text>
</comment>
<accession>A0A078M594</accession>
<dbReference type="GO" id="GO:0051500">
    <property type="term" value="F:D-tyrosyl-tRNA(Tyr) deacylase activity"/>
    <property type="evidence" value="ECO:0007669"/>
    <property type="project" value="TreeGrafter"/>
</dbReference>
<evidence type="ECO:0000313" key="3">
    <source>
        <dbReference type="EMBL" id="CDZ99851.1"/>
    </source>
</evidence>
<comment type="subunit">
    <text evidence="2">Homodimer.</text>
</comment>
<dbReference type="EC" id="3.1.1.-" evidence="2"/>
<dbReference type="PANTHER" id="PTHR10472">
    <property type="entry name" value="D-TYROSYL-TRNA TYR DEACYLASE"/>
    <property type="match status" value="1"/>
</dbReference>
<comment type="catalytic activity">
    <reaction evidence="2">
        <text>glycyl-tRNA(Ala) + H2O = tRNA(Ala) + glycine + H(+)</text>
        <dbReference type="Rhea" id="RHEA:53744"/>
        <dbReference type="Rhea" id="RHEA-COMP:9657"/>
        <dbReference type="Rhea" id="RHEA-COMP:13640"/>
        <dbReference type="ChEBI" id="CHEBI:15377"/>
        <dbReference type="ChEBI" id="CHEBI:15378"/>
        <dbReference type="ChEBI" id="CHEBI:57305"/>
        <dbReference type="ChEBI" id="CHEBI:78442"/>
        <dbReference type="ChEBI" id="CHEBI:78522"/>
    </reaction>
</comment>
<evidence type="ECO:0000256" key="1">
    <source>
        <dbReference type="ARBA" id="ARBA00009673"/>
    </source>
</evidence>
<dbReference type="Proteomes" id="UP000044136">
    <property type="component" value="Unassembled WGS sequence"/>
</dbReference>
<gene>
    <name evidence="2 3" type="primary">dtd</name>
    <name evidence="3" type="ORF">BN1048_00688</name>
</gene>
<organism evidence="3 4">
    <name type="scientific">Jeotgalicoccus saudimassiliensis</name>
    <dbReference type="NCBI Taxonomy" id="1461582"/>
    <lineage>
        <taxon>Bacteria</taxon>
        <taxon>Bacillati</taxon>
        <taxon>Bacillota</taxon>
        <taxon>Bacilli</taxon>
        <taxon>Bacillales</taxon>
        <taxon>Staphylococcaceae</taxon>
        <taxon>Jeotgalicoccus</taxon>
    </lineage>
</organism>
<dbReference type="GO" id="GO:0019478">
    <property type="term" value="P:D-amino acid catabolic process"/>
    <property type="evidence" value="ECO:0007669"/>
    <property type="project" value="UniProtKB-UniRule"/>
</dbReference>
<keyword evidence="2" id="KW-0820">tRNA-binding</keyword>
<keyword evidence="2" id="KW-0378">Hydrolase</keyword>
<dbReference type="GO" id="GO:0043908">
    <property type="term" value="F:Ser(Gly)-tRNA(Ala) hydrolase activity"/>
    <property type="evidence" value="ECO:0007669"/>
    <property type="project" value="UniProtKB-UniRule"/>
</dbReference>
<dbReference type="HAMAP" id="MF_00518">
    <property type="entry name" value="Deacylase_Dtd"/>
    <property type="match status" value="1"/>
</dbReference>
<keyword evidence="2" id="KW-0694">RNA-binding</keyword>
<reference evidence="3 4" key="1">
    <citation type="submission" date="2014-07" db="EMBL/GenBank/DDBJ databases">
        <authorList>
            <person name="Urmite Genomes Urmite Genomes"/>
        </authorList>
    </citation>
    <scope>NUCLEOTIDE SEQUENCE [LARGE SCALE GENOMIC DNA]</scope>
    <source>
        <strain evidence="3 4">13MG44_air</strain>
    </source>
</reference>